<evidence type="ECO:0000313" key="7">
    <source>
        <dbReference type="Proteomes" id="UP000764110"/>
    </source>
</evidence>
<keyword evidence="7" id="KW-1185">Reference proteome</keyword>
<accession>A0A9P8SCB6</accession>
<feature type="transmembrane region" description="Helical" evidence="5">
    <location>
        <begin position="153"/>
        <end position="174"/>
    </location>
</feature>
<dbReference type="InterPro" id="IPR011701">
    <property type="entry name" value="MFS"/>
</dbReference>
<evidence type="ECO:0000256" key="5">
    <source>
        <dbReference type="SAM" id="Phobius"/>
    </source>
</evidence>
<feature type="transmembrane region" description="Helical" evidence="5">
    <location>
        <begin position="285"/>
        <end position="309"/>
    </location>
</feature>
<dbReference type="InterPro" id="IPR051617">
    <property type="entry name" value="UNC-93-like_regulator"/>
</dbReference>
<feature type="transmembrane region" description="Helical" evidence="5">
    <location>
        <begin position="186"/>
        <end position="206"/>
    </location>
</feature>
<name>A0A9P8SCB6_9HYPO</name>
<dbReference type="InterPro" id="IPR036259">
    <property type="entry name" value="MFS_trans_sf"/>
</dbReference>
<evidence type="ECO:0008006" key="8">
    <source>
        <dbReference type="Google" id="ProtNLM"/>
    </source>
</evidence>
<sequence>MSSTTKPEPEAAAVQRQQKVRWYRSTFYNMTILGLCNFAAPGIWGAMNSLGGGGAQKPYLVNTANALTFCLMVVSCWVSSALVHYIGIKGALIFGTLGYAPYAAGLYTNNRFGTEWLVILGAALCGLSAGVFWMAEAAIAIAYPEPWNQGKALGYWLTYRLAGQVLGGAINLGLNADKDEAGKVSYTVFLIFIALQASGPLVALLLNQPHQVERKDGKKVDLSILDNPGREILRTTKLFFSKQFLLIVLFIGQAVFAEAVFFTYLSLTKFRHSQPTYDWSSPGFAAAFLVFVFLTLGFQLNYLFLYFIIQNISGDNSEVVRYAALLRGTESAWQAVSYGLSSITIIAQVGGVYINFALWAVSIVPAWLVIRHFGTEEKASSHGSDDDGGNE</sequence>
<keyword evidence="2 5" id="KW-0812">Transmembrane</keyword>
<evidence type="ECO:0000256" key="4">
    <source>
        <dbReference type="ARBA" id="ARBA00023136"/>
    </source>
</evidence>
<evidence type="ECO:0000256" key="2">
    <source>
        <dbReference type="ARBA" id="ARBA00022692"/>
    </source>
</evidence>
<reference evidence="6 7" key="1">
    <citation type="submission" date="2020-07" db="EMBL/GenBank/DDBJ databases">
        <title>Metarhizium humberi genome.</title>
        <authorList>
            <person name="Lysoe E."/>
        </authorList>
    </citation>
    <scope>NUCLEOTIDE SEQUENCE [LARGE SCALE GENOMIC DNA]</scope>
    <source>
        <strain evidence="6 7">ESALQ1638</strain>
    </source>
</reference>
<dbReference type="Proteomes" id="UP000764110">
    <property type="component" value="Unassembled WGS sequence"/>
</dbReference>
<dbReference type="SUPFAM" id="SSF103473">
    <property type="entry name" value="MFS general substrate transporter"/>
    <property type="match status" value="1"/>
</dbReference>
<evidence type="ECO:0000256" key="3">
    <source>
        <dbReference type="ARBA" id="ARBA00022989"/>
    </source>
</evidence>
<keyword evidence="3 5" id="KW-1133">Transmembrane helix</keyword>
<proteinExistence type="predicted"/>
<feature type="transmembrane region" description="Helical" evidence="5">
    <location>
        <begin position="85"/>
        <end position="104"/>
    </location>
</feature>
<dbReference type="PANTHER" id="PTHR23294">
    <property type="entry name" value="ET TRANSLATION PRODUCT-RELATED"/>
    <property type="match status" value="1"/>
</dbReference>
<comment type="caution">
    <text evidence="6">The sequence shown here is derived from an EMBL/GenBank/DDBJ whole genome shotgun (WGS) entry which is preliminary data.</text>
</comment>
<evidence type="ECO:0000256" key="1">
    <source>
        <dbReference type="ARBA" id="ARBA00004141"/>
    </source>
</evidence>
<protein>
    <recommendedName>
        <fullName evidence="8">DUF895 domain membrane protein</fullName>
    </recommendedName>
</protein>
<dbReference type="GO" id="GO:0022857">
    <property type="term" value="F:transmembrane transporter activity"/>
    <property type="evidence" value="ECO:0007669"/>
    <property type="project" value="InterPro"/>
</dbReference>
<evidence type="ECO:0000313" key="6">
    <source>
        <dbReference type="EMBL" id="KAH0601159.1"/>
    </source>
</evidence>
<dbReference type="PANTHER" id="PTHR23294:SF19">
    <property type="entry name" value="DUF895 DOMAIN MEMBRANE PROTEIN-RELATED"/>
    <property type="match status" value="1"/>
</dbReference>
<feature type="transmembrane region" description="Helical" evidence="5">
    <location>
        <begin position="116"/>
        <end position="141"/>
    </location>
</feature>
<feature type="transmembrane region" description="Helical" evidence="5">
    <location>
        <begin position="353"/>
        <end position="370"/>
    </location>
</feature>
<dbReference type="EMBL" id="JACEFI010000001">
    <property type="protein sequence ID" value="KAH0601159.1"/>
    <property type="molecule type" value="Genomic_DNA"/>
</dbReference>
<keyword evidence="4 5" id="KW-0472">Membrane</keyword>
<feature type="transmembrane region" description="Helical" evidence="5">
    <location>
        <begin position="244"/>
        <end position="265"/>
    </location>
</feature>
<dbReference type="Gene3D" id="1.20.1250.20">
    <property type="entry name" value="MFS general substrate transporter like domains"/>
    <property type="match status" value="1"/>
</dbReference>
<dbReference type="Pfam" id="PF07690">
    <property type="entry name" value="MFS_1"/>
    <property type="match status" value="1"/>
</dbReference>
<organism evidence="6 7">
    <name type="scientific">Metarhizium humberi</name>
    <dbReference type="NCBI Taxonomy" id="2596975"/>
    <lineage>
        <taxon>Eukaryota</taxon>
        <taxon>Fungi</taxon>
        <taxon>Dikarya</taxon>
        <taxon>Ascomycota</taxon>
        <taxon>Pezizomycotina</taxon>
        <taxon>Sordariomycetes</taxon>
        <taxon>Hypocreomycetidae</taxon>
        <taxon>Hypocreales</taxon>
        <taxon>Clavicipitaceae</taxon>
        <taxon>Metarhizium</taxon>
    </lineage>
</organism>
<feature type="transmembrane region" description="Helical" evidence="5">
    <location>
        <begin position="59"/>
        <end position="78"/>
    </location>
</feature>
<feature type="transmembrane region" description="Helical" evidence="5">
    <location>
        <begin position="26"/>
        <end position="47"/>
    </location>
</feature>
<gene>
    <name evidence="6" type="ORF">MHUMG1_00031</name>
</gene>
<dbReference type="GO" id="GO:0016020">
    <property type="term" value="C:membrane"/>
    <property type="evidence" value="ECO:0007669"/>
    <property type="project" value="UniProtKB-SubCell"/>
</dbReference>
<dbReference type="AlphaFoldDB" id="A0A9P8SCB6"/>
<comment type="subcellular location">
    <subcellularLocation>
        <location evidence="1">Membrane</location>
        <topology evidence="1">Multi-pass membrane protein</topology>
    </subcellularLocation>
</comment>